<reference evidence="13" key="1">
    <citation type="submission" date="2022-08" db="UniProtKB">
        <authorList>
            <consortium name="EnsemblMetazoa"/>
        </authorList>
    </citation>
    <scope>IDENTIFICATION</scope>
    <source>
        <strain evidence="13">05x7-T-G4-1.051#20</strain>
    </source>
</reference>
<keyword evidence="2" id="KW-0479">Metal-binding</keyword>
<evidence type="ECO:0000256" key="5">
    <source>
        <dbReference type="ARBA" id="ARBA00022833"/>
    </source>
</evidence>
<dbReference type="AlphaFoldDB" id="A0A8W8J2I0"/>
<dbReference type="PANTHER" id="PTHR19818">
    <property type="entry name" value="ZINC FINGER PROTEIN ZIC AND GLI"/>
    <property type="match status" value="1"/>
</dbReference>
<evidence type="ECO:0000256" key="11">
    <source>
        <dbReference type="SAM" id="MobiDB-lite"/>
    </source>
</evidence>
<feature type="domain" description="C2H2-type" evidence="12">
    <location>
        <begin position="444"/>
        <end position="471"/>
    </location>
</feature>
<evidence type="ECO:0000256" key="4">
    <source>
        <dbReference type="ARBA" id="ARBA00022771"/>
    </source>
</evidence>
<keyword evidence="6" id="KW-0805">Transcription regulation</keyword>
<feature type="domain" description="C2H2-type" evidence="12">
    <location>
        <begin position="500"/>
        <end position="527"/>
    </location>
</feature>
<feature type="domain" description="C2H2-type" evidence="12">
    <location>
        <begin position="556"/>
        <end position="583"/>
    </location>
</feature>
<feature type="compositionally biased region" description="Acidic residues" evidence="11">
    <location>
        <begin position="314"/>
        <end position="334"/>
    </location>
</feature>
<feature type="compositionally biased region" description="Acidic residues" evidence="11">
    <location>
        <begin position="120"/>
        <end position="130"/>
    </location>
</feature>
<evidence type="ECO:0000313" key="13">
    <source>
        <dbReference type="EnsemblMetazoa" id="G16572.1:cds"/>
    </source>
</evidence>
<sequence>MDTLPNLGYPPTVHLSPQQQTGVILTVNFPHYTVRLNQVADDSTSVNDVSSEVWTVPNNEVHSHDNQGQSPTEVHVVVSVQPEEKKPQRAAYQERRSGRIPTRKRSVPFKFRDYRNPDLVNEENEGEEAEEKFTPEEEFRNVSLVKRPATSSTRKRGRPRKLPQYEVPMTQEVITLDANTANSLGVGNEEVSIVIIQQGAEGGDIVLQTGGGQVLSGSVETNQIQSIPQQQTATDQSTNLPQQHLVEQTSTLTQQTSTLTQQTSTLTQQASTLTQHVVDSAGDKEQSEAGGSVEIQSQGEVIDETLAVKSENIDSMEEDEIEESGSVESQEGEEEKSHMTQEGEEESQIVNSQDESEIQKSQKPQTVYLNKKPRRSGKKNNVVVVYSCGVCMKKFSSKGNLKTHMKIHLGEKPFHCNVENCPKSFRSNEALRRHKMSHLGIKPFECSFCNNKFSSNVSLQEHMSRHTDSKPHQCHICLRNFRQISCLRRHLITHSSETPFSCQICGRKFSQNMYLRSHMKMHTGERPFKCKLCDKAFAHQSDLNRHKIVHSGEKPYECEVCGTRFSDPSSKRRHEREHVGTKPYVCQLCYESFKRAGQLKAHLSRKHLHQKDDVQVIRTSTGALQFVFPNADQCITQQDIASSMSGDHPSMVKQKKIVKLIQDLNSSIQNVPINPPPHDYSATESPSGLDGDRQEEMSVESVISEALDKNQGLMSQGGDQRVQTLPVSTFDGSQMSESTVVTIAEVLDNGQIQTIQTDDCVPVEYLHIIEELAPESLEQQVVEVHYQDSEHQGELHTEQGIPKPLEDPPTVTPSASDQTSDTAAVDYASNPDFSSQAYYNWLCSFTELCKVMPMPLDVSLFQKISQVHKHLSDVMATPSGVVADKENFKTLMNISKELNTIINEHLFYVMQNLDAMDEK</sequence>
<dbReference type="PANTHER" id="PTHR19818:SF139">
    <property type="entry name" value="PAIR-RULE PROTEIN ODD-PAIRED"/>
    <property type="match status" value="1"/>
</dbReference>
<evidence type="ECO:0000256" key="1">
    <source>
        <dbReference type="ARBA" id="ARBA00004123"/>
    </source>
</evidence>
<dbReference type="Gene3D" id="3.30.160.60">
    <property type="entry name" value="Classic Zinc Finger"/>
    <property type="match status" value="8"/>
</dbReference>
<dbReference type="GO" id="GO:0005634">
    <property type="term" value="C:nucleus"/>
    <property type="evidence" value="ECO:0007669"/>
    <property type="project" value="UniProtKB-SubCell"/>
</dbReference>
<keyword evidence="5" id="KW-0862">Zinc</keyword>
<evidence type="ECO:0000256" key="6">
    <source>
        <dbReference type="ARBA" id="ARBA00023015"/>
    </source>
</evidence>
<feature type="compositionally biased region" description="Basic and acidic residues" evidence="11">
    <location>
        <begin position="787"/>
        <end position="797"/>
    </location>
</feature>
<keyword evidence="7" id="KW-0238">DNA-binding</keyword>
<dbReference type="SMART" id="SM00355">
    <property type="entry name" value="ZnF_C2H2"/>
    <property type="match status" value="8"/>
</dbReference>
<comment type="subcellular location">
    <subcellularLocation>
        <location evidence="1">Nucleus</location>
    </subcellularLocation>
</comment>
<dbReference type="GO" id="GO:0045944">
    <property type="term" value="P:positive regulation of transcription by RNA polymerase II"/>
    <property type="evidence" value="ECO:0007669"/>
    <property type="project" value="UniProtKB-ARBA"/>
</dbReference>
<feature type="compositionally biased region" description="Polar residues" evidence="11">
    <location>
        <begin position="348"/>
        <end position="368"/>
    </location>
</feature>
<dbReference type="EnsemblMetazoa" id="G16572.1">
    <property type="protein sequence ID" value="G16572.1:cds"/>
    <property type="gene ID" value="G16572"/>
</dbReference>
<dbReference type="GO" id="GO:0000981">
    <property type="term" value="F:DNA-binding transcription factor activity, RNA polymerase II-specific"/>
    <property type="evidence" value="ECO:0007669"/>
    <property type="project" value="TreeGrafter"/>
</dbReference>
<feature type="domain" description="C2H2-type" evidence="12">
    <location>
        <begin position="414"/>
        <end position="443"/>
    </location>
</feature>
<dbReference type="FunFam" id="3.30.160.60:FF:000032">
    <property type="entry name" value="Krueppel-like factor 4"/>
    <property type="match status" value="1"/>
</dbReference>
<dbReference type="FunFam" id="3.30.160.60:FF:000710">
    <property type="entry name" value="Zinc finger protein 768"/>
    <property type="match status" value="1"/>
</dbReference>
<dbReference type="GO" id="GO:0008270">
    <property type="term" value="F:zinc ion binding"/>
    <property type="evidence" value="ECO:0007669"/>
    <property type="project" value="UniProtKB-KW"/>
</dbReference>
<feature type="region of interest" description="Disordered" evidence="11">
    <location>
        <begin position="82"/>
        <end position="136"/>
    </location>
</feature>
<dbReference type="Pfam" id="PF00096">
    <property type="entry name" value="zf-C2H2"/>
    <property type="match status" value="6"/>
</dbReference>
<feature type="compositionally biased region" description="Basic and acidic residues" evidence="11">
    <location>
        <begin position="82"/>
        <end position="97"/>
    </location>
</feature>
<keyword evidence="3" id="KW-0677">Repeat</keyword>
<feature type="domain" description="C2H2-type" evidence="12">
    <location>
        <begin position="584"/>
        <end position="612"/>
    </location>
</feature>
<proteinExistence type="predicted"/>
<dbReference type="FunFam" id="3.30.160.60:FF:000099">
    <property type="entry name" value="Zinc finger protein 79"/>
    <property type="match status" value="1"/>
</dbReference>
<evidence type="ECO:0000256" key="10">
    <source>
        <dbReference type="PROSITE-ProRule" id="PRU00042"/>
    </source>
</evidence>
<dbReference type="SUPFAM" id="SSF57667">
    <property type="entry name" value="beta-beta-alpha zinc fingers"/>
    <property type="match status" value="4"/>
</dbReference>
<dbReference type="Pfam" id="PF13912">
    <property type="entry name" value="zf-C2H2_6"/>
    <property type="match status" value="1"/>
</dbReference>
<feature type="domain" description="C2H2-type" evidence="12">
    <location>
        <begin position="472"/>
        <end position="499"/>
    </location>
</feature>
<evidence type="ECO:0000259" key="12">
    <source>
        <dbReference type="PROSITE" id="PS50157"/>
    </source>
</evidence>
<dbReference type="InterPro" id="IPR013087">
    <property type="entry name" value="Znf_C2H2_type"/>
</dbReference>
<dbReference type="PROSITE" id="PS00028">
    <property type="entry name" value="ZINC_FINGER_C2H2_1"/>
    <property type="match status" value="8"/>
</dbReference>
<protein>
    <recommendedName>
        <fullName evidence="12">C2H2-type domain-containing protein</fullName>
    </recommendedName>
</protein>
<accession>A0A8W8J2I0</accession>
<dbReference type="PROSITE" id="PS50157">
    <property type="entry name" value="ZINC_FINGER_C2H2_2"/>
    <property type="match status" value="8"/>
</dbReference>
<evidence type="ECO:0000256" key="9">
    <source>
        <dbReference type="ARBA" id="ARBA00023242"/>
    </source>
</evidence>
<feature type="region of interest" description="Disordered" evidence="11">
    <location>
        <begin position="280"/>
        <end position="374"/>
    </location>
</feature>
<evidence type="ECO:0000256" key="8">
    <source>
        <dbReference type="ARBA" id="ARBA00023163"/>
    </source>
</evidence>
<feature type="domain" description="C2H2-type" evidence="12">
    <location>
        <begin position="386"/>
        <end position="413"/>
    </location>
</feature>
<feature type="region of interest" description="Disordered" evidence="11">
    <location>
        <begin position="671"/>
        <end position="699"/>
    </location>
</feature>
<dbReference type="InterPro" id="IPR050329">
    <property type="entry name" value="GLI_C2H2-zinc-finger"/>
</dbReference>
<dbReference type="InterPro" id="IPR036236">
    <property type="entry name" value="Znf_C2H2_sf"/>
</dbReference>
<dbReference type="Proteomes" id="UP000005408">
    <property type="component" value="Unassembled WGS sequence"/>
</dbReference>
<dbReference type="GO" id="GO:0000978">
    <property type="term" value="F:RNA polymerase II cis-regulatory region sequence-specific DNA binding"/>
    <property type="evidence" value="ECO:0007669"/>
    <property type="project" value="TreeGrafter"/>
</dbReference>
<keyword evidence="4 10" id="KW-0863">Zinc-finger</keyword>
<feature type="compositionally biased region" description="Polar residues" evidence="11">
    <location>
        <begin position="812"/>
        <end position="822"/>
    </location>
</feature>
<name>A0A8W8J2I0_MAGGI</name>
<evidence type="ECO:0000256" key="2">
    <source>
        <dbReference type="ARBA" id="ARBA00022723"/>
    </source>
</evidence>
<evidence type="ECO:0000313" key="14">
    <source>
        <dbReference type="Proteomes" id="UP000005408"/>
    </source>
</evidence>
<evidence type="ECO:0000256" key="7">
    <source>
        <dbReference type="ARBA" id="ARBA00023125"/>
    </source>
</evidence>
<evidence type="ECO:0000256" key="3">
    <source>
        <dbReference type="ARBA" id="ARBA00022737"/>
    </source>
</evidence>
<feature type="domain" description="C2H2-type" evidence="12">
    <location>
        <begin position="528"/>
        <end position="555"/>
    </location>
</feature>
<keyword evidence="14" id="KW-1185">Reference proteome</keyword>
<keyword evidence="9" id="KW-0539">Nucleus</keyword>
<organism evidence="13 14">
    <name type="scientific">Magallana gigas</name>
    <name type="common">Pacific oyster</name>
    <name type="synonym">Crassostrea gigas</name>
    <dbReference type="NCBI Taxonomy" id="29159"/>
    <lineage>
        <taxon>Eukaryota</taxon>
        <taxon>Metazoa</taxon>
        <taxon>Spiralia</taxon>
        <taxon>Lophotrochozoa</taxon>
        <taxon>Mollusca</taxon>
        <taxon>Bivalvia</taxon>
        <taxon>Autobranchia</taxon>
        <taxon>Pteriomorphia</taxon>
        <taxon>Ostreida</taxon>
        <taxon>Ostreoidea</taxon>
        <taxon>Ostreidae</taxon>
        <taxon>Magallana</taxon>
    </lineage>
</organism>
<keyword evidence="8" id="KW-0804">Transcription</keyword>
<feature type="region of interest" description="Disordered" evidence="11">
    <location>
        <begin position="787"/>
        <end position="822"/>
    </location>
</feature>
<dbReference type="FunFam" id="3.30.160.60:FF:000646">
    <property type="entry name" value="Myeloid zinc finger 1"/>
    <property type="match status" value="1"/>
</dbReference>